<name>A0ABP7NT76_9ACTN</name>
<gene>
    <name evidence="2" type="ORF">GCM10022231_09550</name>
</gene>
<dbReference type="Proteomes" id="UP001418444">
    <property type="component" value="Unassembled WGS sequence"/>
</dbReference>
<organism evidence="2 3">
    <name type="scientific">Gordonia caeni</name>
    <dbReference type="NCBI Taxonomy" id="1007097"/>
    <lineage>
        <taxon>Bacteria</taxon>
        <taxon>Bacillati</taxon>
        <taxon>Actinomycetota</taxon>
        <taxon>Actinomycetes</taxon>
        <taxon>Mycobacteriales</taxon>
        <taxon>Gordoniaceae</taxon>
        <taxon>Gordonia</taxon>
    </lineage>
</organism>
<dbReference type="RefSeq" id="WP_344781140.1">
    <property type="nucleotide sequence ID" value="NZ_BAAAZW010000002.1"/>
</dbReference>
<dbReference type="InterPro" id="IPR045596">
    <property type="entry name" value="DUF6459"/>
</dbReference>
<comment type="caution">
    <text evidence="2">The sequence shown here is derived from an EMBL/GenBank/DDBJ whole genome shotgun (WGS) entry which is preliminary data.</text>
</comment>
<evidence type="ECO:0000256" key="1">
    <source>
        <dbReference type="SAM" id="MobiDB-lite"/>
    </source>
</evidence>
<accession>A0ABP7NT76</accession>
<proteinExistence type="predicted"/>
<reference evidence="3" key="1">
    <citation type="journal article" date="2019" name="Int. J. Syst. Evol. Microbiol.">
        <title>The Global Catalogue of Microorganisms (GCM) 10K type strain sequencing project: providing services to taxonomists for standard genome sequencing and annotation.</title>
        <authorList>
            <consortium name="The Broad Institute Genomics Platform"/>
            <consortium name="The Broad Institute Genome Sequencing Center for Infectious Disease"/>
            <person name="Wu L."/>
            <person name="Ma J."/>
        </authorList>
    </citation>
    <scope>NUCLEOTIDE SEQUENCE [LARGE SCALE GENOMIC DNA]</scope>
    <source>
        <strain evidence="3">JCM 16923</strain>
    </source>
</reference>
<feature type="region of interest" description="Disordered" evidence="1">
    <location>
        <begin position="1"/>
        <end position="22"/>
    </location>
</feature>
<evidence type="ECO:0000313" key="3">
    <source>
        <dbReference type="Proteomes" id="UP001418444"/>
    </source>
</evidence>
<keyword evidence="3" id="KW-1185">Reference proteome</keyword>
<dbReference type="Pfam" id="PF20060">
    <property type="entry name" value="DUF6459"/>
    <property type="match status" value="1"/>
</dbReference>
<dbReference type="EMBL" id="BAAAZW010000002">
    <property type="protein sequence ID" value="GAA3953393.1"/>
    <property type="molecule type" value="Genomic_DNA"/>
</dbReference>
<evidence type="ECO:0000313" key="2">
    <source>
        <dbReference type="EMBL" id="GAA3953393.1"/>
    </source>
</evidence>
<protein>
    <recommendedName>
        <fullName evidence="4">Archease domain-containing protein</fullName>
    </recommendedName>
</protein>
<sequence>MTGILLDAQREAPPEPELPPPDLDLATTVRSFAVAVLARTLEVLDGRRPRTQLAGAVADPVLAQITALLQHGIVGGNADCARLHRVHVQLRSPAAAEFFGTFVRGARARALAGSLERREVRVSPPGVLPRRTRERWVVAEFTIL</sequence>
<evidence type="ECO:0008006" key="4">
    <source>
        <dbReference type="Google" id="ProtNLM"/>
    </source>
</evidence>